<feature type="chain" id="PRO_5007889325" description="Type IX secretion system membrane protein PorP/SprF" evidence="1">
    <location>
        <begin position="22"/>
        <end position="316"/>
    </location>
</feature>
<dbReference type="Proteomes" id="UP000077013">
    <property type="component" value="Unassembled WGS sequence"/>
</dbReference>
<evidence type="ECO:0000313" key="2">
    <source>
        <dbReference type="EMBL" id="OAB81568.1"/>
    </source>
</evidence>
<proteinExistence type="predicted"/>
<dbReference type="Pfam" id="PF11751">
    <property type="entry name" value="PorP_SprF"/>
    <property type="match status" value="1"/>
</dbReference>
<protein>
    <recommendedName>
        <fullName evidence="4">Type IX secretion system membrane protein PorP/SprF</fullName>
    </recommendedName>
</protein>
<reference evidence="2 3" key="1">
    <citation type="submission" date="2016-02" db="EMBL/GenBank/DDBJ databases">
        <title>Ulvibacter sp. LPB0005, isolated from Thais luteostoma.</title>
        <authorList>
            <person name="Shin S.-K."/>
            <person name="Yi H."/>
        </authorList>
    </citation>
    <scope>NUCLEOTIDE SEQUENCE [LARGE SCALE GENOMIC DNA]</scope>
    <source>
        <strain evidence="2 3">LPB0005</strain>
    </source>
</reference>
<organism evidence="2 3">
    <name type="scientific">Cochleicola gelatinilyticus</name>
    <dbReference type="NCBI Taxonomy" id="1763537"/>
    <lineage>
        <taxon>Bacteria</taxon>
        <taxon>Pseudomonadati</taxon>
        <taxon>Bacteroidota</taxon>
        <taxon>Flavobacteriia</taxon>
        <taxon>Flavobacteriales</taxon>
        <taxon>Flavobacteriaceae</taxon>
        <taxon>Cochleicola</taxon>
    </lineage>
</organism>
<dbReference type="AlphaFoldDB" id="A0A167KAK8"/>
<feature type="signal peptide" evidence="1">
    <location>
        <begin position="1"/>
        <end position="21"/>
    </location>
</feature>
<accession>A0A167KAK8</accession>
<dbReference type="NCBIfam" id="TIGR03519">
    <property type="entry name" value="T9SS_PorP_fam"/>
    <property type="match status" value="1"/>
</dbReference>
<comment type="caution">
    <text evidence="2">The sequence shown here is derived from an EMBL/GenBank/DDBJ whole genome shotgun (WGS) entry which is preliminary data.</text>
</comment>
<keyword evidence="3" id="KW-1185">Reference proteome</keyword>
<evidence type="ECO:0000256" key="1">
    <source>
        <dbReference type="SAM" id="SignalP"/>
    </source>
</evidence>
<evidence type="ECO:0008006" key="4">
    <source>
        <dbReference type="Google" id="ProtNLM"/>
    </source>
</evidence>
<name>A0A167KAK8_9FLAO</name>
<sequence length="316" mass="35293">MKHSYLAIIILVLLGTFSSNAQQDPQYTQYMYNTQVVNPAYAGSRDALNFGLLLRSQWVGFEGAPQTGTFTVNSPIGALENMGLGLSIVHDELGPAIESNINVDYSYSISTSETGEVSFGLKAGLDLLDVDYTKLNIFDQNDPRFQNNIDNKLQPQIGAGVYYNTDKFYAGLSVPNFLTTNHFNENVINDLDNLDIETTAAERLHYFLIAGYVFDISDAVKFKPATLVKAVSGSPLQWDASANFLLYDKLTLGAAYRWSAAVTAMVGFQATDQIFIGFGYDYQTTDIERYSDGSYEVFLRFELFKQPERVLTPRFF</sequence>
<dbReference type="OrthoDB" id="1114455at2"/>
<dbReference type="EMBL" id="LRXL01000012">
    <property type="protein sequence ID" value="OAB81568.1"/>
    <property type="molecule type" value="Genomic_DNA"/>
</dbReference>
<keyword evidence="1" id="KW-0732">Signal</keyword>
<dbReference type="STRING" id="1763537.ULVI_01745"/>
<dbReference type="InterPro" id="IPR019861">
    <property type="entry name" value="PorP/SprF_Bacteroidetes"/>
</dbReference>
<gene>
    <name evidence="2" type="ORF">ULVI_01745</name>
</gene>
<dbReference type="RefSeq" id="WP_068588972.1">
    <property type="nucleotide sequence ID" value="NZ_LRXL01000012.1"/>
</dbReference>
<evidence type="ECO:0000313" key="3">
    <source>
        <dbReference type="Proteomes" id="UP000077013"/>
    </source>
</evidence>